<evidence type="ECO:0000256" key="2">
    <source>
        <dbReference type="ARBA" id="ARBA00009928"/>
    </source>
</evidence>
<reference evidence="9" key="1">
    <citation type="submission" date="2020-06" db="EMBL/GenBank/DDBJ databases">
        <authorList>
            <person name="Li T."/>
            <person name="Hu X."/>
            <person name="Zhang T."/>
            <person name="Song X."/>
            <person name="Zhang H."/>
            <person name="Dai N."/>
            <person name="Sheng W."/>
            <person name="Hou X."/>
            <person name="Wei L."/>
        </authorList>
    </citation>
    <scope>NUCLEOTIDE SEQUENCE</scope>
    <source>
        <strain evidence="9">3651</strain>
        <tissue evidence="9">Leaf</tissue>
    </source>
</reference>
<comment type="caution">
    <text evidence="9">The sequence shown here is derived from an EMBL/GenBank/DDBJ whole genome shotgun (WGS) entry which is preliminary data.</text>
</comment>
<evidence type="ECO:0000313" key="10">
    <source>
        <dbReference type="Proteomes" id="UP001293254"/>
    </source>
</evidence>
<dbReference type="SUPFAM" id="SSF48056">
    <property type="entry name" value="Di-copper centre-containing domain"/>
    <property type="match status" value="1"/>
</dbReference>
<comment type="similarity">
    <text evidence="2">Belongs to the tyrosinase family.</text>
</comment>
<protein>
    <submittedName>
        <fullName evidence="9">Polyphenol oxidase B, chloroplastic</fullName>
    </submittedName>
</protein>
<dbReference type="AlphaFoldDB" id="A0AAE1XYW7"/>
<evidence type="ECO:0000256" key="6">
    <source>
        <dbReference type="SAM" id="MobiDB-lite"/>
    </source>
</evidence>
<feature type="compositionally biased region" description="Polar residues" evidence="6">
    <location>
        <begin position="18"/>
        <end position="29"/>
    </location>
</feature>
<dbReference type="InterPro" id="IPR050316">
    <property type="entry name" value="Tyrosinase/Hemocyanin"/>
</dbReference>
<dbReference type="PANTHER" id="PTHR11474">
    <property type="entry name" value="TYROSINASE FAMILY MEMBER"/>
    <property type="match status" value="1"/>
</dbReference>
<evidence type="ECO:0000259" key="8">
    <source>
        <dbReference type="Pfam" id="PF12142"/>
    </source>
</evidence>
<feature type="region of interest" description="Disordered" evidence="6">
    <location>
        <begin position="1"/>
        <end position="29"/>
    </location>
</feature>
<evidence type="ECO:0000256" key="5">
    <source>
        <dbReference type="ARBA" id="ARBA00023008"/>
    </source>
</evidence>
<dbReference type="EMBL" id="JACGWO010000008">
    <property type="protein sequence ID" value="KAK4420638.1"/>
    <property type="molecule type" value="Genomic_DNA"/>
</dbReference>
<keyword evidence="10" id="KW-1185">Reference proteome</keyword>
<dbReference type="Pfam" id="PF00264">
    <property type="entry name" value="Tyrosinase"/>
    <property type="match status" value="1"/>
</dbReference>
<sequence length="284" mass="33255">MLAPNFNEPRHGLPPSTCGPNKSQARSSKSFPLTTFYRYNKAIKCMKKLEEDDPSDPRGFMPQANIHYACCNGTYTYDSQIGQDRFTLQVHDSWLFYPFHRSYLYFYRRILGKLIDDPSFALTFWNWDNAKGMRIPKFFCDPNSTLYDYKRNQKYLKAVVDQGLLAESLIVKERSQEIKTRPETIERAAHSLVHCDKIPDMMIQSDNFLKAEFFFYDENAQLVQLNVADCLDNQRIGYNLEQVDLLWVDYWPPAQIDRRPVPQTFVVDSIHYARHSSPNFSSPI</sequence>
<dbReference type="InterPro" id="IPR022739">
    <property type="entry name" value="Polyphenol_oxidase_cen"/>
</dbReference>
<feature type="domain" description="Polyphenol oxidase central" evidence="8">
    <location>
        <begin position="206"/>
        <end position="252"/>
    </location>
</feature>
<dbReference type="PANTHER" id="PTHR11474:SF123">
    <property type="entry name" value="CATECHOL OXIDASE"/>
    <property type="match status" value="1"/>
</dbReference>
<accession>A0AAE1XYW7</accession>
<name>A0AAE1XYW7_9LAMI</name>
<evidence type="ECO:0000256" key="3">
    <source>
        <dbReference type="ARBA" id="ARBA00022723"/>
    </source>
</evidence>
<dbReference type="InterPro" id="IPR008922">
    <property type="entry name" value="Di-copper_centre_dom_sf"/>
</dbReference>
<keyword evidence="3" id="KW-0479">Metal-binding</keyword>
<evidence type="ECO:0000259" key="7">
    <source>
        <dbReference type="Pfam" id="PF00264"/>
    </source>
</evidence>
<evidence type="ECO:0000313" key="9">
    <source>
        <dbReference type="EMBL" id="KAK4420638.1"/>
    </source>
</evidence>
<evidence type="ECO:0000256" key="4">
    <source>
        <dbReference type="ARBA" id="ARBA00023002"/>
    </source>
</evidence>
<dbReference type="InterPro" id="IPR002227">
    <property type="entry name" value="Tyrosinase_Cu-bd"/>
</dbReference>
<dbReference type="Pfam" id="PF12142">
    <property type="entry name" value="PPO1_DWL"/>
    <property type="match status" value="1"/>
</dbReference>
<keyword evidence="4" id="KW-0560">Oxidoreductase</keyword>
<gene>
    <name evidence="9" type="ORF">Salat_2014300</name>
</gene>
<keyword evidence="5" id="KW-0186">Copper</keyword>
<dbReference type="GO" id="GO:0004097">
    <property type="term" value="F:catechol oxidase activity"/>
    <property type="evidence" value="ECO:0007669"/>
    <property type="project" value="InterPro"/>
</dbReference>
<reference evidence="9" key="2">
    <citation type="journal article" date="2024" name="Plant">
        <title>Genomic evolution and insights into agronomic trait innovations of Sesamum species.</title>
        <authorList>
            <person name="Miao H."/>
            <person name="Wang L."/>
            <person name="Qu L."/>
            <person name="Liu H."/>
            <person name="Sun Y."/>
            <person name="Le M."/>
            <person name="Wang Q."/>
            <person name="Wei S."/>
            <person name="Zheng Y."/>
            <person name="Lin W."/>
            <person name="Duan Y."/>
            <person name="Cao H."/>
            <person name="Xiong S."/>
            <person name="Wang X."/>
            <person name="Wei L."/>
            <person name="Li C."/>
            <person name="Ma Q."/>
            <person name="Ju M."/>
            <person name="Zhao R."/>
            <person name="Li G."/>
            <person name="Mu C."/>
            <person name="Tian Q."/>
            <person name="Mei H."/>
            <person name="Zhang T."/>
            <person name="Gao T."/>
            <person name="Zhang H."/>
        </authorList>
    </citation>
    <scope>NUCLEOTIDE SEQUENCE</scope>
    <source>
        <strain evidence="9">3651</strain>
    </source>
</reference>
<evidence type="ECO:0000256" key="1">
    <source>
        <dbReference type="ARBA" id="ARBA00001973"/>
    </source>
</evidence>
<dbReference type="Proteomes" id="UP001293254">
    <property type="component" value="Unassembled WGS sequence"/>
</dbReference>
<proteinExistence type="inferred from homology"/>
<comment type="cofactor">
    <cofactor evidence="1">
        <name>Cu(2+)</name>
        <dbReference type="ChEBI" id="CHEBI:29036"/>
    </cofactor>
</comment>
<dbReference type="Gene3D" id="1.10.1280.10">
    <property type="entry name" value="Di-copper center containing domain from catechol oxidase"/>
    <property type="match status" value="1"/>
</dbReference>
<feature type="domain" description="Tyrosinase copper-binding" evidence="7">
    <location>
        <begin position="59"/>
        <end position="148"/>
    </location>
</feature>
<dbReference type="GO" id="GO:0046872">
    <property type="term" value="F:metal ion binding"/>
    <property type="evidence" value="ECO:0007669"/>
    <property type="project" value="UniProtKB-KW"/>
</dbReference>
<organism evidence="9 10">
    <name type="scientific">Sesamum alatum</name>
    <dbReference type="NCBI Taxonomy" id="300844"/>
    <lineage>
        <taxon>Eukaryota</taxon>
        <taxon>Viridiplantae</taxon>
        <taxon>Streptophyta</taxon>
        <taxon>Embryophyta</taxon>
        <taxon>Tracheophyta</taxon>
        <taxon>Spermatophyta</taxon>
        <taxon>Magnoliopsida</taxon>
        <taxon>eudicotyledons</taxon>
        <taxon>Gunneridae</taxon>
        <taxon>Pentapetalae</taxon>
        <taxon>asterids</taxon>
        <taxon>lamiids</taxon>
        <taxon>Lamiales</taxon>
        <taxon>Pedaliaceae</taxon>
        <taxon>Sesamum</taxon>
    </lineage>
</organism>